<gene>
    <name evidence="2" type="ORF">LTR09_006933</name>
</gene>
<keyword evidence="3" id="KW-1185">Reference proteome</keyword>
<protein>
    <submittedName>
        <fullName evidence="2">Uncharacterized protein</fullName>
    </submittedName>
</protein>
<dbReference type="Proteomes" id="UP001271007">
    <property type="component" value="Unassembled WGS sequence"/>
</dbReference>
<organism evidence="2 3">
    <name type="scientific">Extremus antarcticus</name>
    <dbReference type="NCBI Taxonomy" id="702011"/>
    <lineage>
        <taxon>Eukaryota</taxon>
        <taxon>Fungi</taxon>
        <taxon>Dikarya</taxon>
        <taxon>Ascomycota</taxon>
        <taxon>Pezizomycotina</taxon>
        <taxon>Dothideomycetes</taxon>
        <taxon>Dothideomycetidae</taxon>
        <taxon>Mycosphaerellales</taxon>
        <taxon>Extremaceae</taxon>
        <taxon>Extremus</taxon>
    </lineage>
</organism>
<evidence type="ECO:0000313" key="2">
    <source>
        <dbReference type="EMBL" id="KAK3051979.1"/>
    </source>
</evidence>
<evidence type="ECO:0000313" key="3">
    <source>
        <dbReference type="Proteomes" id="UP001271007"/>
    </source>
</evidence>
<feature type="compositionally biased region" description="Basic and acidic residues" evidence="1">
    <location>
        <begin position="1"/>
        <end position="19"/>
    </location>
</feature>
<proteinExistence type="predicted"/>
<accession>A0AAJ0DKK8</accession>
<sequence>MHSDPREDAARGRTLEKKAPSSNRGTAQRTPTERTSPKRRSSPSISIVDERPAKKQRHLEHGVISIPYNDALQFYEEEQAQSFFIFCPLDKTNLLNAKRKRFMDRVVYGMNGNKVVENMVLDKATKVPWTVPKVTIEFGRIDWATECQEYSEWAKHSDGKPVGPKKLPRVEEMTGDEYEDAVEKGDGRVAPDHAETYGYCLDMGVGWLGYRER</sequence>
<evidence type="ECO:0000256" key="1">
    <source>
        <dbReference type="SAM" id="MobiDB-lite"/>
    </source>
</evidence>
<comment type="caution">
    <text evidence="2">The sequence shown here is derived from an EMBL/GenBank/DDBJ whole genome shotgun (WGS) entry which is preliminary data.</text>
</comment>
<dbReference type="EMBL" id="JAWDJX010000023">
    <property type="protein sequence ID" value="KAK3051979.1"/>
    <property type="molecule type" value="Genomic_DNA"/>
</dbReference>
<name>A0AAJ0DKK8_9PEZI</name>
<reference evidence="2" key="1">
    <citation type="submission" date="2023-04" db="EMBL/GenBank/DDBJ databases">
        <title>Black Yeasts Isolated from many extreme environments.</title>
        <authorList>
            <person name="Coleine C."/>
            <person name="Stajich J.E."/>
            <person name="Selbmann L."/>
        </authorList>
    </citation>
    <scope>NUCLEOTIDE SEQUENCE</scope>
    <source>
        <strain evidence="2">CCFEE 5312</strain>
    </source>
</reference>
<dbReference type="AlphaFoldDB" id="A0AAJ0DKK8"/>
<feature type="region of interest" description="Disordered" evidence="1">
    <location>
        <begin position="1"/>
        <end position="56"/>
    </location>
</feature>